<evidence type="ECO:0000256" key="5">
    <source>
        <dbReference type="SAM" id="MobiDB-lite"/>
    </source>
</evidence>
<dbReference type="NCBIfam" id="TIGR04131">
    <property type="entry name" value="Bac_Flav_CTERM"/>
    <property type="match status" value="1"/>
</dbReference>
<gene>
    <name evidence="6" type="ORF">VIS_S3ARA10007</name>
</gene>
<protein>
    <submittedName>
        <fullName evidence="6">Spore coat protein CotH</fullName>
    </submittedName>
</protein>
<dbReference type="AlphaFoldDB" id="H6RDN0"/>
<evidence type="ECO:0000256" key="4">
    <source>
        <dbReference type="ARBA" id="ARBA00022837"/>
    </source>
</evidence>
<dbReference type="EMBL" id="FO117572">
    <property type="protein sequence ID" value="CCF99141.1"/>
    <property type="molecule type" value="Genomic_DNA"/>
</dbReference>
<reference evidence="6" key="1">
    <citation type="journal article" date="2012" name="Environ. Microbiol.">
        <title>Genomic content of uncultured Bacteroidetes from contrasting oceanic provinces in the North Atlantic Ocean.</title>
        <authorList>
            <person name="Gomez-Pereira P.R."/>
            <person name="Schuler M."/>
            <person name="Fuchs B.M."/>
            <person name="Bennke C."/>
            <person name="Teeling H."/>
            <person name="Waldmann J."/>
            <person name="Richter M."/>
            <person name="Barbe V."/>
            <person name="Bataille E."/>
            <person name="Glockner F.O."/>
            <person name="Amann R."/>
        </authorList>
    </citation>
    <scope>NUCLEOTIDE SEQUENCE</scope>
</reference>
<accession>H6RDN0</accession>
<evidence type="ECO:0000256" key="3">
    <source>
        <dbReference type="ARBA" id="ARBA00022729"/>
    </source>
</evidence>
<keyword evidence="3" id="KW-0732">Signal</keyword>
<evidence type="ECO:0000313" key="6">
    <source>
        <dbReference type="EMBL" id="CCF99141.1"/>
    </source>
</evidence>
<reference evidence="6" key="2">
    <citation type="submission" date="2012-02" db="EMBL/GenBank/DDBJ databases">
        <authorList>
            <person name="Genoscope - CEA"/>
        </authorList>
    </citation>
    <scope>NUCLEOTIDE SEQUENCE</scope>
</reference>
<feature type="region of interest" description="Disordered" evidence="5">
    <location>
        <begin position="29"/>
        <end position="51"/>
    </location>
</feature>
<dbReference type="InterPro" id="IPR026341">
    <property type="entry name" value="T9SS_type_B"/>
</dbReference>
<proteinExistence type="predicted"/>
<dbReference type="Pfam" id="PF13585">
    <property type="entry name" value="CHU_C"/>
    <property type="match status" value="1"/>
</dbReference>
<evidence type="ECO:0000256" key="2">
    <source>
        <dbReference type="ARBA" id="ARBA00022525"/>
    </source>
</evidence>
<evidence type="ECO:0000256" key="1">
    <source>
        <dbReference type="ARBA" id="ARBA00004613"/>
    </source>
</evidence>
<dbReference type="InterPro" id="IPR059100">
    <property type="entry name" value="TSP3_bac"/>
</dbReference>
<sequence length="241" mass="25329">MTCDTNSPMCDSDLDGIFNLDEIANGCTDPFNADSDGDGLTDGEEITGADDPLTPLVPAGVSDPCNSCDPDDSDPSCYIDTDGDGVSDANENANGTSPTDPCSYSIAIITMPITSGADCDGDGLTDAIEVSGMSDPFNPCDPDSSGVECAYGIHIPTGFTPNGDNNNDVFSVVIGQDVTSFVLHIYDRWGNEIIKTDDKLMQWDGTHNSEECNSGVYAYLLEAVMNDGSGQLLSGNITLFR</sequence>
<feature type="compositionally biased region" description="Acidic residues" evidence="5">
    <location>
        <begin position="35"/>
        <end position="48"/>
    </location>
</feature>
<feature type="region of interest" description="Disordered" evidence="5">
    <location>
        <begin position="78"/>
        <end position="98"/>
    </location>
</feature>
<keyword evidence="4" id="KW-0106">Calcium</keyword>
<dbReference type="Pfam" id="PF18884">
    <property type="entry name" value="TSP3_bac"/>
    <property type="match status" value="3"/>
</dbReference>
<feature type="compositionally biased region" description="Polar residues" evidence="5">
    <location>
        <begin position="89"/>
        <end position="98"/>
    </location>
</feature>
<comment type="subcellular location">
    <subcellularLocation>
        <location evidence="1">Secreted</location>
    </subcellularLocation>
</comment>
<name>H6RDN0_9BACT</name>
<keyword evidence="2" id="KW-0964">Secreted</keyword>
<organism evidence="6">
    <name type="scientific">uncultured Flavobacteriia bacterium</name>
    <dbReference type="NCBI Taxonomy" id="212695"/>
    <lineage>
        <taxon>Bacteria</taxon>
        <taxon>Pseudomonadati</taxon>
        <taxon>Bacteroidota</taxon>
        <taxon>Flavobacteriia</taxon>
        <taxon>environmental samples</taxon>
    </lineage>
</organism>